<dbReference type="EMBL" id="PGVA01000010">
    <property type="protein sequence ID" value="PLR84903.1"/>
    <property type="molecule type" value="Genomic_DNA"/>
</dbReference>
<organism evidence="1 3">
    <name type="scientific">Bacillus canaveralius</name>
    <dbReference type="NCBI Taxonomy" id="1403243"/>
    <lineage>
        <taxon>Bacteria</taxon>
        <taxon>Bacillati</taxon>
        <taxon>Bacillota</taxon>
        <taxon>Bacilli</taxon>
        <taxon>Bacillales</taxon>
        <taxon>Bacillaceae</taxon>
        <taxon>Bacillus</taxon>
    </lineage>
</organism>
<dbReference type="RefSeq" id="WP_101576138.1">
    <property type="nucleotide sequence ID" value="NZ_PGVA01000010.1"/>
</dbReference>
<comment type="caution">
    <text evidence="1">The sequence shown here is derived from an EMBL/GenBank/DDBJ whole genome shotgun (WGS) entry which is preliminary data.</text>
</comment>
<accession>A0A2N5GPY9</accession>
<evidence type="ECO:0000313" key="2">
    <source>
        <dbReference type="EMBL" id="PLR95805.1"/>
    </source>
</evidence>
<reference evidence="1 3" key="1">
    <citation type="submission" date="2017-11" db="EMBL/GenBank/DDBJ databases">
        <title>Comparitive Functional Genomics of Dry Heat Resistant strains isolated from the Viking Spacecraft.</title>
        <authorList>
            <person name="Seuylemezian A."/>
            <person name="Cooper K."/>
            <person name="Vaishampayan P."/>
        </authorList>
    </citation>
    <scope>NUCLEOTIDE SEQUENCE [LARGE SCALE GENOMIC DNA]</scope>
    <source>
        <strain evidence="1 3">M4.6</strain>
    </source>
</reference>
<dbReference type="Gene3D" id="1.20.58.1000">
    <property type="entry name" value="Metal-sensitive repressor, helix protomer"/>
    <property type="match status" value="1"/>
</dbReference>
<protein>
    <submittedName>
        <fullName evidence="1">Cytoplasmic protein</fullName>
    </submittedName>
</protein>
<dbReference type="OrthoDB" id="9798732at2"/>
<dbReference type="GO" id="GO:0046872">
    <property type="term" value="F:metal ion binding"/>
    <property type="evidence" value="ECO:0007669"/>
    <property type="project" value="InterPro"/>
</dbReference>
<dbReference type="GO" id="GO:0003677">
    <property type="term" value="F:DNA binding"/>
    <property type="evidence" value="ECO:0007669"/>
    <property type="project" value="InterPro"/>
</dbReference>
<reference evidence="2 4" key="2">
    <citation type="submission" date="2017-12" db="EMBL/GenBank/DDBJ databases">
        <title>Comparative Functional Genomics of Dry Heat Resistant strains isolated from the Viking Spacecraft.</title>
        <authorList>
            <person name="Seuylemezian A."/>
            <person name="Cooper K."/>
            <person name="Vaishampayan P."/>
        </authorList>
    </citation>
    <scope>NUCLEOTIDE SEQUENCE [LARGE SCALE GENOMIC DNA]</scope>
    <source>
        <strain evidence="2 4">ATCC 29669</strain>
    </source>
</reference>
<dbReference type="AlphaFoldDB" id="A0A2N5GPY9"/>
<keyword evidence="4" id="KW-1185">Reference proteome</keyword>
<dbReference type="EMBL" id="PGVD01000036">
    <property type="protein sequence ID" value="PLR95805.1"/>
    <property type="molecule type" value="Genomic_DNA"/>
</dbReference>
<name>A0A2N5GPY9_9BACI</name>
<dbReference type="Proteomes" id="UP000235114">
    <property type="component" value="Unassembled WGS sequence"/>
</dbReference>
<dbReference type="Pfam" id="PF02583">
    <property type="entry name" value="Trns_repr_metal"/>
    <property type="match status" value="1"/>
</dbReference>
<proteinExistence type="predicted"/>
<sequence>MHYANDIKNRLRKIEGQARGVLGLMEAEKDCRDVVNQLSAIRSAADKALAYIVALNLLECMQQGGDAGNDSSVIVKEAVNLLVKSR</sequence>
<evidence type="ECO:0000313" key="3">
    <source>
        <dbReference type="Proteomes" id="UP000234951"/>
    </source>
</evidence>
<evidence type="ECO:0000313" key="4">
    <source>
        <dbReference type="Proteomes" id="UP000235114"/>
    </source>
</evidence>
<dbReference type="PANTHER" id="PTHR33677">
    <property type="entry name" value="TRANSCRIPTIONAL REPRESSOR FRMR-RELATED"/>
    <property type="match status" value="1"/>
</dbReference>
<dbReference type="Proteomes" id="UP000234951">
    <property type="component" value="Unassembled WGS sequence"/>
</dbReference>
<dbReference type="GO" id="GO:0045892">
    <property type="term" value="P:negative regulation of DNA-templated transcription"/>
    <property type="evidence" value="ECO:0007669"/>
    <property type="project" value="UniProtKB-ARBA"/>
</dbReference>
<gene>
    <name evidence="1" type="ORF">CU635_05275</name>
    <name evidence="2" type="ORF">CVD25_13520</name>
</gene>
<evidence type="ECO:0000313" key="1">
    <source>
        <dbReference type="EMBL" id="PLR84903.1"/>
    </source>
</evidence>
<dbReference type="CDD" id="cd10155">
    <property type="entry name" value="BsYrkD-like_DUF156"/>
    <property type="match status" value="1"/>
</dbReference>
<dbReference type="InterPro" id="IPR038390">
    <property type="entry name" value="Metal_Tscrpt_repr_sf"/>
</dbReference>
<dbReference type="PANTHER" id="PTHR33677:SF5">
    <property type="entry name" value="TRANSCRIPTIONAL REPRESSOR FRMR"/>
    <property type="match status" value="1"/>
</dbReference>
<dbReference type="InterPro" id="IPR003735">
    <property type="entry name" value="Metal_Tscrpt_repr"/>
</dbReference>